<feature type="compositionally biased region" description="Polar residues" evidence="1">
    <location>
        <begin position="55"/>
        <end position="67"/>
    </location>
</feature>
<organism evidence="3 4">
    <name type="scientific">Hermanssonia centrifuga</name>
    <dbReference type="NCBI Taxonomy" id="98765"/>
    <lineage>
        <taxon>Eukaryota</taxon>
        <taxon>Fungi</taxon>
        <taxon>Dikarya</taxon>
        <taxon>Basidiomycota</taxon>
        <taxon>Agaricomycotina</taxon>
        <taxon>Agaricomycetes</taxon>
        <taxon>Polyporales</taxon>
        <taxon>Meruliaceae</taxon>
        <taxon>Hermanssonia</taxon>
    </lineage>
</organism>
<accession>A0A4V3XAH7</accession>
<evidence type="ECO:0000259" key="2">
    <source>
        <dbReference type="Pfam" id="PF13638"/>
    </source>
</evidence>
<dbReference type="EMBL" id="SGPJ01000132">
    <property type="protein sequence ID" value="THG98162.1"/>
    <property type="molecule type" value="Genomic_DNA"/>
</dbReference>
<feature type="region of interest" description="Disordered" evidence="1">
    <location>
        <begin position="55"/>
        <end position="101"/>
    </location>
</feature>
<feature type="region of interest" description="Disordered" evidence="1">
    <location>
        <begin position="297"/>
        <end position="359"/>
    </location>
</feature>
<sequence>MTDKRGITPTANRVAMSKALGAAFLNHQVEQLEKSVSNGPNGNWRDRRYHISQAQDHTRAANNNRRTPGNGALRTAVKPTQKGYEKLDSVQDRGKKEDGGADKDADIVILDASVLIHALPNVKKWCRDGRQEVVIVPLEALNTLDLLKKGTSSLAQRARAASRILEAQVGTNPRIRVQRDDAFVFWDKIPFQDDATLNVVASPEWVRRTISCARWELEHAIPEGTHPDKKPKVVLAVLASPPDNPSEISTTADVISASPVPLPAPQPNRHEPRSAGTLVMHWAAKAGLELLQVSQAPASGASPAPGMNKDLHALGAGRRSPEDDRIPRGPVGRGRRNSHQRSDARAPTPGGGGGLVERPPAVMAMMEMVSQPSRVVRVLARGEKLDPN</sequence>
<reference evidence="3 4" key="1">
    <citation type="submission" date="2019-02" db="EMBL/GenBank/DDBJ databases">
        <title>Genome sequencing of the rare red list fungi Phlebia centrifuga.</title>
        <authorList>
            <person name="Buettner E."/>
            <person name="Kellner H."/>
        </authorList>
    </citation>
    <scope>NUCLEOTIDE SEQUENCE [LARGE SCALE GENOMIC DNA]</scope>
    <source>
        <strain evidence="3 4">DSM 108282</strain>
    </source>
</reference>
<evidence type="ECO:0000313" key="3">
    <source>
        <dbReference type="EMBL" id="THG98162.1"/>
    </source>
</evidence>
<feature type="domain" description="PIN" evidence="2">
    <location>
        <begin position="108"/>
        <end position="200"/>
    </location>
</feature>
<comment type="caution">
    <text evidence="3">The sequence shown here is derived from an EMBL/GenBank/DDBJ whole genome shotgun (WGS) entry which is preliminary data.</text>
</comment>
<proteinExistence type="predicted"/>
<dbReference type="AlphaFoldDB" id="A0A4V3XAH7"/>
<feature type="region of interest" description="Disordered" evidence="1">
    <location>
        <begin position="241"/>
        <end position="273"/>
    </location>
</feature>
<dbReference type="InterPro" id="IPR002716">
    <property type="entry name" value="PIN_dom"/>
</dbReference>
<gene>
    <name evidence="3" type="ORF">EW026_g3978</name>
</gene>
<feature type="compositionally biased region" description="Basic and acidic residues" evidence="1">
    <location>
        <begin position="83"/>
        <end position="101"/>
    </location>
</feature>
<name>A0A4V3XAH7_9APHY</name>
<evidence type="ECO:0000256" key="1">
    <source>
        <dbReference type="SAM" id="MobiDB-lite"/>
    </source>
</evidence>
<dbReference type="Proteomes" id="UP000309038">
    <property type="component" value="Unassembled WGS sequence"/>
</dbReference>
<dbReference type="Gene3D" id="3.40.50.1010">
    <property type="entry name" value="5'-nuclease"/>
    <property type="match status" value="1"/>
</dbReference>
<evidence type="ECO:0000313" key="4">
    <source>
        <dbReference type="Proteomes" id="UP000309038"/>
    </source>
</evidence>
<dbReference type="Pfam" id="PF13638">
    <property type="entry name" value="PIN_4"/>
    <property type="match status" value="1"/>
</dbReference>
<protein>
    <recommendedName>
        <fullName evidence="2">PIN domain-containing protein</fullName>
    </recommendedName>
</protein>
<feature type="compositionally biased region" description="Low complexity" evidence="1">
    <location>
        <begin position="297"/>
        <end position="306"/>
    </location>
</feature>
<keyword evidence="4" id="KW-1185">Reference proteome</keyword>